<dbReference type="SUPFAM" id="SSF158682">
    <property type="entry name" value="TerB-like"/>
    <property type="match status" value="1"/>
</dbReference>
<dbReference type="EMBL" id="UINC01009664">
    <property type="protein sequence ID" value="SVA43299.1"/>
    <property type="molecule type" value="Genomic_DNA"/>
</dbReference>
<dbReference type="InterPro" id="IPR029024">
    <property type="entry name" value="TerB-like"/>
</dbReference>
<proteinExistence type="predicted"/>
<name>A0A381VSN6_9ZZZZ</name>
<dbReference type="AlphaFoldDB" id="A0A381VSN6"/>
<gene>
    <name evidence="1" type="ORF">METZ01_LOCUS96153</name>
</gene>
<feature type="non-terminal residue" evidence="1">
    <location>
        <position position="212"/>
    </location>
</feature>
<sequence length="212" mass="24387">MSYFKKLTFLKVLTTIAWADGEVTQSELNILKSFYRKFNLGKDELAELKHYLAAPVSKKEQAELYNQLVHELSAESEKEEILTALESMEQATKRIGSEEKELVAQFRTLLKKPSITKRSLGKVRNLLSKTIFSHARDKDLELEKYFKRKVLKKVELKAARLGVKMNLPEDKLYLICLLGALMASVSNIDGHFDNSEKKVFKKELSGHFDFKN</sequence>
<dbReference type="Gene3D" id="1.10.3680.10">
    <property type="entry name" value="TerB-like"/>
    <property type="match status" value="1"/>
</dbReference>
<dbReference type="CDD" id="cd07177">
    <property type="entry name" value="terB_like"/>
    <property type="match status" value="1"/>
</dbReference>
<evidence type="ECO:0008006" key="2">
    <source>
        <dbReference type="Google" id="ProtNLM"/>
    </source>
</evidence>
<organism evidence="1">
    <name type="scientific">marine metagenome</name>
    <dbReference type="NCBI Taxonomy" id="408172"/>
    <lineage>
        <taxon>unclassified sequences</taxon>
        <taxon>metagenomes</taxon>
        <taxon>ecological metagenomes</taxon>
    </lineage>
</organism>
<accession>A0A381VSN6</accession>
<reference evidence="1" key="1">
    <citation type="submission" date="2018-05" db="EMBL/GenBank/DDBJ databases">
        <authorList>
            <person name="Lanie J.A."/>
            <person name="Ng W.-L."/>
            <person name="Kazmierczak K.M."/>
            <person name="Andrzejewski T.M."/>
            <person name="Davidsen T.M."/>
            <person name="Wayne K.J."/>
            <person name="Tettelin H."/>
            <person name="Glass J.I."/>
            <person name="Rusch D."/>
            <person name="Podicherti R."/>
            <person name="Tsui H.-C.T."/>
            <person name="Winkler M.E."/>
        </authorList>
    </citation>
    <scope>NUCLEOTIDE SEQUENCE</scope>
</reference>
<evidence type="ECO:0000313" key="1">
    <source>
        <dbReference type="EMBL" id="SVA43299.1"/>
    </source>
</evidence>
<protein>
    <recommendedName>
        <fullName evidence="2">Co-chaperone DjlA N-terminal domain-containing protein</fullName>
    </recommendedName>
</protein>